<dbReference type="InterPro" id="IPR051050">
    <property type="entry name" value="Lipid_II_flippase_MurJ/MviN"/>
</dbReference>
<feature type="transmembrane region" description="Helical" evidence="8">
    <location>
        <begin position="299"/>
        <end position="321"/>
    </location>
</feature>
<evidence type="ECO:0000256" key="2">
    <source>
        <dbReference type="ARBA" id="ARBA00022475"/>
    </source>
</evidence>
<dbReference type="AlphaFoldDB" id="A0A0M8QGL5"/>
<evidence type="ECO:0000256" key="3">
    <source>
        <dbReference type="ARBA" id="ARBA00022692"/>
    </source>
</evidence>
<evidence type="ECO:0000256" key="4">
    <source>
        <dbReference type="ARBA" id="ARBA00022960"/>
    </source>
</evidence>
<dbReference type="InterPro" id="IPR004268">
    <property type="entry name" value="MurJ"/>
</dbReference>
<feature type="transmembrane region" description="Helical" evidence="8">
    <location>
        <begin position="121"/>
        <end position="139"/>
    </location>
</feature>
<feature type="transmembrane region" description="Helical" evidence="8">
    <location>
        <begin position="341"/>
        <end position="363"/>
    </location>
</feature>
<evidence type="ECO:0000256" key="5">
    <source>
        <dbReference type="ARBA" id="ARBA00022984"/>
    </source>
</evidence>
<comment type="subcellular location">
    <subcellularLocation>
        <location evidence="1">Cell membrane</location>
        <topology evidence="1">Multi-pass membrane protein</topology>
    </subcellularLocation>
</comment>
<keyword evidence="3 8" id="KW-0812">Transmembrane</keyword>
<keyword evidence="5" id="KW-0573">Peptidoglycan synthesis</keyword>
<dbReference type="PATRIC" id="fig|36816.3.peg.5469"/>
<feature type="transmembrane region" description="Helical" evidence="8">
    <location>
        <begin position="467"/>
        <end position="489"/>
    </location>
</feature>
<keyword evidence="10" id="KW-1185">Reference proteome</keyword>
<comment type="caution">
    <text evidence="9">The sequence shown here is derived from an EMBL/GenBank/DDBJ whole genome shotgun (WGS) entry which is preliminary data.</text>
</comment>
<evidence type="ECO:0000313" key="9">
    <source>
        <dbReference type="EMBL" id="KOT35344.1"/>
    </source>
</evidence>
<reference evidence="9 10" key="1">
    <citation type="submission" date="2015-07" db="EMBL/GenBank/DDBJ databases">
        <authorList>
            <person name="Noorani M."/>
        </authorList>
    </citation>
    <scope>NUCLEOTIDE SEQUENCE [LARGE SCALE GENOMIC DNA]</scope>
    <source>
        <strain evidence="9 10">NRRL B-24567</strain>
    </source>
</reference>
<feature type="transmembrane region" description="Helical" evidence="8">
    <location>
        <begin position="82"/>
        <end position="101"/>
    </location>
</feature>
<feature type="transmembrane region" description="Helical" evidence="8">
    <location>
        <begin position="146"/>
        <end position="166"/>
    </location>
</feature>
<dbReference type="GO" id="GO:0008360">
    <property type="term" value="P:regulation of cell shape"/>
    <property type="evidence" value="ECO:0007669"/>
    <property type="project" value="UniProtKB-KW"/>
</dbReference>
<keyword evidence="6 8" id="KW-1133">Transmembrane helix</keyword>
<evidence type="ECO:0000256" key="8">
    <source>
        <dbReference type="SAM" id="Phobius"/>
    </source>
</evidence>
<keyword evidence="4" id="KW-0133">Cell shape</keyword>
<evidence type="ECO:0000256" key="6">
    <source>
        <dbReference type="ARBA" id="ARBA00022989"/>
    </source>
</evidence>
<dbReference type="Proteomes" id="UP000037773">
    <property type="component" value="Unassembled WGS sequence"/>
</dbReference>
<dbReference type="GO" id="GO:0005886">
    <property type="term" value="C:plasma membrane"/>
    <property type="evidence" value="ECO:0007669"/>
    <property type="project" value="UniProtKB-SubCell"/>
</dbReference>
<dbReference type="PANTHER" id="PTHR47019">
    <property type="entry name" value="LIPID II FLIPPASE MURJ"/>
    <property type="match status" value="1"/>
</dbReference>
<dbReference type="GO" id="GO:0015648">
    <property type="term" value="F:lipid-linked peptidoglycan transporter activity"/>
    <property type="evidence" value="ECO:0007669"/>
    <property type="project" value="TreeGrafter"/>
</dbReference>
<gene>
    <name evidence="9" type="ORF">ADK41_25330</name>
</gene>
<name>A0A0M8QGL5_9ACTN</name>
<dbReference type="PRINTS" id="PR01806">
    <property type="entry name" value="VIRFACTRMVIN"/>
</dbReference>
<accession>A0A0M8QGL5</accession>
<evidence type="ECO:0000313" key="10">
    <source>
        <dbReference type="Proteomes" id="UP000037773"/>
    </source>
</evidence>
<feature type="transmembrane region" description="Helical" evidence="8">
    <location>
        <begin position="394"/>
        <end position="415"/>
    </location>
</feature>
<dbReference type="EMBL" id="LGCN01000212">
    <property type="protein sequence ID" value="KOT35344.1"/>
    <property type="molecule type" value="Genomic_DNA"/>
</dbReference>
<keyword evidence="7 8" id="KW-0472">Membrane</keyword>
<feature type="transmembrane region" description="Helical" evidence="8">
    <location>
        <begin position="172"/>
        <end position="195"/>
    </location>
</feature>
<protein>
    <submittedName>
        <fullName evidence="9">Membrane protein</fullName>
    </submittedName>
</protein>
<sequence length="514" mass="52804">MSIAGSLLGLVRDQSLARLFGAGSDTDAFLVAWTVPEIAATLLIEDGLAIALIPAFSMALARRARGVPGDPVRDLVKATLPRLCLAFAAVTALVAAGAPYLVRVLAPGLPDPRLAVDCTRLTALSLLAFGLAGYCSAALRAHRRFFAPAAIYVAYNSGIVATMFLLGGEWGVRSAAVGVAVGGCLMVAVQLPSLWRRLASPAPAPAATGPADEERPVRLALIAAVLLFALCRQSQVLVERFLASSLPAGSISHLNYAQKVAQIPMTLSLMVCTVTFPVVARALADGDTRRARARVERDLVLASCVVLAGMCAVIACAPQMIELLFQRGAFTAADSAATANVMRVYALGLLGQTLVGALVRCYFSAGRPSWYPLGVMAAGVVVTSLIGAVTVGRWGVAGIAAANAFGITVTAVLLLTGLRTARPGDTGGLTLGVRGVLGRLSRPVLASVLAVAAGTSAASLFDSPVAALAAGCPAVAAVFVPLALSVPVARRSVSVSALRSVRTVTRKLTHGRSR</sequence>
<dbReference type="GO" id="GO:0034204">
    <property type="term" value="P:lipid translocation"/>
    <property type="evidence" value="ECO:0007669"/>
    <property type="project" value="TreeGrafter"/>
</dbReference>
<dbReference type="PANTHER" id="PTHR47019:SF1">
    <property type="entry name" value="LIPID II FLIPPASE MURJ"/>
    <property type="match status" value="1"/>
</dbReference>
<feature type="transmembrane region" description="Helical" evidence="8">
    <location>
        <begin position="370"/>
        <end position="388"/>
    </location>
</feature>
<evidence type="ECO:0000256" key="1">
    <source>
        <dbReference type="ARBA" id="ARBA00004651"/>
    </source>
</evidence>
<dbReference type="GO" id="GO:0009252">
    <property type="term" value="P:peptidoglycan biosynthetic process"/>
    <property type="evidence" value="ECO:0007669"/>
    <property type="project" value="UniProtKB-KW"/>
</dbReference>
<dbReference type="Pfam" id="PF03023">
    <property type="entry name" value="MurJ"/>
    <property type="match status" value="1"/>
</dbReference>
<feature type="transmembrane region" description="Helical" evidence="8">
    <location>
        <begin position="38"/>
        <end position="61"/>
    </location>
</feature>
<organism evidence="9 10">
    <name type="scientific">Streptomyces caelestis</name>
    <dbReference type="NCBI Taxonomy" id="36816"/>
    <lineage>
        <taxon>Bacteria</taxon>
        <taxon>Bacillati</taxon>
        <taxon>Actinomycetota</taxon>
        <taxon>Actinomycetes</taxon>
        <taxon>Kitasatosporales</taxon>
        <taxon>Streptomycetaceae</taxon>
        <taxon>Streptomyces</taxon>
    </lineage>
</organism>
<proteinExistence type="predicted"/>
<keyword evidence="2" id="KW-1003">Cell membrane</keyword>
<feature type="transmembrane region" description="Helical" evidence="8">
    <location>
        <begin position="444"/>
        <end position="461"/>
    </location>
</feature>
<evidence type="ECO:0000256" key="7">
    <source>
        <dbReference type="ARBA" id="ARBA00023136"/>
    </source>
</evidence>